<feature type="transmembrane region" description="Helical" evidence="7">
    <location>
        <begin position="104"/>
        <end position="121"/>
    </location>
</feature>
<evidence type="ECO:0000259" key="8">
    <source>
        <dbReference type="Pfam" id="PF00082"/>
    </source>
</evidence>
<dbReference type="InterPro" id="IPR000209">
    <property type="entry name" value="Peptidase_S8/S53_dom"/>
</dbReference>
<evidence type="ECO:0000256" key="3">
    <source>
        <dbReference type="ARBA" id="ARBA00022801"/>
    </source>
</evidence>
<name>A0ABY5Z542_9ACTN</name>
<dbReference type="PRINTS" id="PR00723">
    <property type="entry name" value="SUBTILISIN"/>
</dbReference>
<feature type="active site" description="Charge relay system" evidence="5">
    <location>
        <position position="709"/>
    </location>
</feature>
<reference evidence="9" key="1">
    <citation type="submission" date="2021-04" db="EMBL/GenBank/DDBJ databases">
        <title>Biosynthetic gene clusters of Dactylosporangioum roseum.</title>
        <authorList>
            <person name="Hartkoorn R.C."/>
            <person name="Beaudoing E."/>
            <person name="Hot D."/>
            <person name="Moureu S."/>
        </authorList>
    </citation>
    <scope>NUCLEOTIDE SEQUENCE</scope>
    <source>
        <strain evidence="9">NRRL B-16295</strain>
    </source>
</reference>
<keyword evidence="4 5" id="KW-0720">Serine protease</keyword>
<evidence type="ECO:0000256" key="1">
    <source>
        <dbReference type="ARBA" id="ARBA00011073"/>
    </source>
</evidence>
<dbReference type="InterPro" id="IPR023828">
    <property type="entry name" value="Peptidase_S8_Ser-AS"/>
</dbReference>
<evidence type="ECO:0000256" key="4">
    <source>
        <dbReference type="ARBA" id="ARBA00022825"/>
    </source>
</evidence>
<feature type="transmembrane region" description="Helical" evidence="7">
    <location>
        <begin position="241"/>
        <end position="260"/>
    </location>
</feature>
<dbReference type="PROSITE" id="PS51892">
    <property type="entry name" value="SUBTILASE"/>
    <property type="match status" value="1"/>
</dbReference>
<feature type="compositionally biased region" description="Pro residues" evidence="6">
    <location>
        <begin position="8"/>
        <end position="23"/>
    </location>
</feature>
<feature type="active site" description="Charge relay system" evidence="5">
    <location>
        <position position="534"/>
    </location>
</feature>
<dbReference type="PROSITE" id="PS00138">
    <property type="entry name" value="SUBTILASE_SER"/>
    <property type="match status" value="1"/>
</dbReference>
<dbReference type="Proteomes" id="UP001058271">
    <property type="component" value="Chromosome"/>
</dbReference>
<dbReference type="EMBL" id="CP073721">
    <property type="protein sequence ID" value="UWZ37178.1"/>
    <property type="molecule type" value="Genomic_DNA"/>
</dbReference>
<keyword evidence="3 5" id="KW-0378">Hydrolase</keyword>
<evidence type="ECO:0000313" key="9">
    <source>
        <dbReference type="EMBL" id="UWZ37178.1"/>
    </source>
</evidence>
<evidence type="ECO:0000256" key="7">
    <source>
        <dbReference type="SAM" id="Phobius"/>
    </source>
</evidence>
<dbReference type="InterPro" id="IPR015500">
    <property type="entry name" value="Peptidase_S8_subtilisin-rel"/>
</dbReference>
<keyword evidence="7" id="KW-1133">Transmembrane helix</keyword>
<dbReference type="PANTHER" id="PTHR43806">
    <property type="entry name" value="PEPTIDASE S8"/>
    <property type="match status" value="1"/>
</dbReference>
<dbReference type="Gene3D" id="3.40.50.200">
    <property type="entry name" value="Peptidase S8/S53 domain"/>
    <property type="match status" value="1"/>
</dbReference>
<feature type="transmembrane region" description="Helical" evidence="7">
    <location>
        <begin position="267"/>
        <end position="283"/>
    </location>
</feature>
<feature type="transmembrane region" description="Helical" evidence="7">
    <location>
        <begin position="216"/>
        <end position="235"/>
    </location>
</feature>
<dbReference type="Pfam" id="PF00082">
    <property type="entry name" value="Peptidase_S8"/>
    <property type="match status" value="1"/>
</dbReference>
<keyword evidence="7" id="KW-0472">Membrane</keyword>
<feature type="transmembrane region" description="Helical" evidence="7">
    <location>
        <begin position="330"/>
        <end position="351"/>
    </location>
</feature>
<evidence type="ECO:0000256" key="2">
    <source>
        <dbReference type="ARBA" id="ARBA00022670"/>
    </source>
</evidence>
<organism evidence="9 10">
    <name type="scientific">Dactylosporangium roseum</name>
    <dbReference type="NCBI Taxonomy" id="47989"/>
    <lineage>
        <taxon>Bacteria</taxon>
        <taxon>Bacillati</taxon>
        <taxon>Actinomycetota</taxon>
        <taxon>Actinomycetes</taxon>
        <taxon>Micromonosporales</taxon>
        <taxon>Micromonosporaceae</taxon>
        <taxon>Dactylosporangium</taxon>
    </lineage>
</organism>
<evidence type="ECO:0000313" key="10">
    <source>
        <dbReference type="Proteomes" id="UP001058271"/>
    </source>
</evidence>
<comment type="similarity">
    <text evidence="1 5">Belongs to the peptidase S8 family.</text>
</comment>
<evidence type="ECO:0000256" key="6">
    <source>
        <dbReference type="SAM" id="MobiDB-lite"/>
    </source>
</evidence>
<feature type="transmembrane region" description="Helical" evidence="7">
    <location>
        <begin position="67"/>
        <end position="92"/>
    </location>
</feature>
<keyword evidence="10" id="KW-1185">Reference proteome</keyword>
<proteinExistence type="inferred from homology"/>
<dbReference type="InterPro" id="IPR050131">
    <property type="entry name" value="Peptidase_S8_subtilisin-like"/>
</dbReference>
<accession>A0ABY5Z542</accession>
<feature type="transmembrane region" description="Helical" evidence="7">
    <location>
        <begin position="127"/>
        <end position="144"/>
    </location>
</feature>
<feature type="active site" description="Charge relay system" evidence="5">
    <location>
        <position position="497"/>
    </location>
</feature>
<dbReference type="InterPro" id="IPR036852">
    <property type="entry name" value="Peptidase_S8/S53_dom_sf"/>
</dbReference>
<keyword evidence="2 5" id="KW-0645">Protease</keyword>
<feature type="transmembrane region" description="Helical" evidence="7">
    <location>
        <begin position="186"/>
        <end position="209"/>
    </location>
</feature>
<gene>
    <name evidence="9" type="ORF">Drose_02360</name>
</gene>
<dbReference type="SUPFAM" id="SSF52743">
    <property type="entry name" value="Subtilisin-like"/>
    <property type="match status" value="1"/>
</dbReference>
<feature type="transmembrane region" description="Helical" evidence="7">
    <location>
        <begin position="298"/>
        <end position="323"/>
    </location>
</feature>
<dbReference type="RefSeq" id="WP_260726540.1">
    <property type="nucleotide sequence ID" value="NZ_BAAABS010000010.1"/>
</dbReference>
<feature type="transmembrane region" description="Helical" evidence="7">
    <location>
        <begin position="28"/>
        <end position="55"/>
    </location>
</feature>
<feature type="transmembrane region" description="Helical" evidence="7">
    <location>
        <begin position="156"/>
        <end position="174"/>
    </location>
</feature>
<keyword evidence="7" id="KW-0812">Transmembrane</keyword>
<evidence type="ECO:0000256" key="5">
    <source>
        <dbReference type="PROSITE-ProRule" id="PRU01240"/>
    </source>
</evidence>
<dbReference type="PANTHER" id="PTHR43806:SF67">
    <property type="entry name" value="EGF-LIKE DOMAIN-CONTAINING PROTEIN"/>
    <property type="match status" value="1"/>
</dbReference>
<feature type="region of interest" description="Disordered" evidence="6">
    <location>
        <begin position="1"/>
        <end position="24"/>
    </location>
</feature>
<sequence>MAEDSAPLPVPPGPPGPSEPSGPPSRGWAVALTVLVGLWTVGVVVVVNAVLWLVGDTLVISGLSMPLPFWLLGAVLTTLLTGVPALLLSLLSRMWFARLAGRQWLLLTLFGGLLGAARLIPNTYHELYLAVLATVAAIVAAAHRAVTGRREHADGWLFWLSLAVGLLMLLPWLWVGSFGGRLETVLALLAALAVSWLAARPLSAIAAIAVHFRDDWAGAIVGGLAIGVGLTALTAGVGLPAVQLLAVVAVPPVAFALAALHRKGRPSIVALLTPAIFGPLGMIDPDETSLILGLRDELFWGLVGAVATLGVALLVAVVTLVALRRARWHAWAAGVTAAVVAIGGAVIYTAVGQPGFAGERLFVVMKEQADLSGLSGVGDRTGRIRQTYQRLVGTAERSQAPLRKALRDKGLKFTPFYLVNGVEVDAGPVVRQWLESRSDVAKVLLNPHLRPLPAPAPPMRGTVDAPASPQWNLTLIGADAVWQRFGTGKGIVVGSSDSGVDGAHPALRGNFRGGDDSWLNPYGGGATPTDNNGHGTHTLATAVGAKVGVAPGAQWIACENLPRNLGSMANYLTCLQFMLAPYPSGADPWHAGRPERAPQVLTNSWGCPSVEGCGLPSLRPAVDAFAAAGIFFVAAAGNTGPRCETITDPPSLYPSTFTIGAVDRVSEVASFSSRGPTPDGLTKPDLMAPGVDVLSALPGGRYGYLSGTSMATPHVAGVVALMWSANPALIGDIEATRSILERTARPAQPSGESCGTPADVVGAGLVDAFAAVTAAAPRPRP</sequence>
<feature type="domain" description="Peptidase S8/S53" evidence="8">
    <location>
        <begin position="488"/>
        <end position="749"/>
    </location>
</feature>
<protein>
    <submittedName>
        <fullName evidence="9">S8 family serine peptidase</fullName>
    </submittedName>
</protein>